<dbReference type="InterPro" id="IPR036291">
    <property type="entry name" value="NAD(P)-bd_dom_sf"/>
</dbReference>
<dbReference type="PANTHER" id="PTHR43161">
    <property type="entry name" value="SORBITOL DEHYDROGENASE"/>
    <property type="match status" value="1"/>
</dbReference>
<keyword evidence="4 8" id="KW-0479">Metal-binding</keyword>
<comment type="similarity">
    <text evidence="3 8">Belongs to the zinc-containing alcohol dehydrogenase family.</text>
</comment>
<gene>
    <name evidence="11" type="ORF">AYO21_06765</name>
</gene>
<evidence type="ECO:0000313" key="11">
    <source>
        <dbReference type="EMBL" id="OAG39045.1"/>
    </source>
</evidence>
<evidence type="ECO:0000256" key="1">
    <source>
        <dbReference type="ARBA" id="ARBA00001947"/>
    </source>
</evidence>
<dbReference type="Pfam" id="PF00107">
    <property type="entry name" value="ADH_zinc_N"/>
    <property type="match status" value="1"/>
</dbReference>
<comment type="cofactor">
    <cofactor evidence="1 8">
        <name>Zn(2+)</name>
        <dbReference type="ChEBI" id="CHEBI:29105"/>
    </cofactor>
</comment>
<dbReference type="Gene3D" id="3.90.180.10">
    <property type="entry name" value="Medium-chain alcohol dehydrogenases, catalytic domain"/>
    <property type="match status" value="1"/>
</dbReference>
<evidence type="ECO:0000256" key="8">
    <source>
        <dbReference type="RuleBase" id="RU361277"/>
    </source>
</evidence>
<keyword evidence="7" id="KW-0520">NAD</keyword>
<reference evidence="11 12" key="1">
    <citation type="submission" date="2016-03" db="EMBL/GenBank/DDBJ databases">
        <title>Draft genome sequence of the Fonsecaea monophora CBS 269.37.</title>
        <authorList>
            <person name="Bombassaro A."/>
            <person name="Vinicius W.A."/>
            <person name="De Hoog S."/>
            <person name="Sun J."/>
            <person name="Souza E.M."/>
            <person name="Raittz R.T."/>
            <person name="Costa F."/>
            <person name="Leao A.C."/>
            <person name="Tadra-Sfeir M.Z."/>
            <person name="Baura V."/>
            <person name="Balsanelli E."/>
            <person name="Pedrosa F.O."/>
            <person name="Moreno L.F."/>
            <person name="Steffens M.B."/>
            <person name="Xi L."/>
            <person name="Bocca A.L."/>
            <person name="Felipe M.S."/>
            <person name="Teixeira M."/>
            <person name="Telles Filho F.Q."/>
            <person name="Azevedo C.M."/>
            <person name="Gomes R."/>
            <person name="Vicente V.A."/>
        </authorList>
    </citation>
    <scope>NUCLEOTIDE SEQUENCE [LARGE SCALE GENOMIC DNA]</scope>
    <source>
        <strain evidence="11 12">CBS 269.37</strain>
    </source>
</reference>
<dbReference type="OrthoDB" id="2148442at2759"/>
<dbReference type="SUPFAM" id="SSF51735">
    <property type="entry name" value="NAD(P)-binding Rossmann-fold domains"/>
    <property type="match status" value="1"/>
</dbReference>
<dbReference type="InterPro" id="IPR002328">
    <property type="entry name" value="ADH_Zn_CS"/>
</dbReference>
<evidence type="ECO:0000256" key="3">
    <source>
        <dbReference type="ARBA" id="ARBA00008072"/>
    </source>
</evidence>
<comment type="pathway">
    <text evidence="2">Carbohydrate degradation.</text>
</comment>
<proteinExistence type="inferred from homology"/>
<evidence type="ECO:0000256" key="5">
    <source>
        <dbReference type="ARBA" id="ARBA00022833"/>
    </source>
</evidence>
<dbReference type="SUPFAM" id="SSF50129">
    <property type="entry name" value="GroES-like"/>
    <property type="match status" value="1"/>
</dbReference>
<evidence type="ECO:0008006" key="13">
    <source>
        <dbReference type="Google" id="ProtNLM"/>
    </source>
</evidence>
<dbReference type="InterPro" id="IPR011032">
    <property type="entry name" value="GroES-like_sf"/>
</dbReference>
<dbReference type="GeneID" id="34601923"/>
<keyword evidence="12" id="KW-1185">Reference proteome</keyword>
<evidence type="ECO:0000256" key="4">
    <source>
        <dbReference type="ARBA" id="ARBA00022723"/>
    </source>
</evidence>
<keyword evidence="5 8" id="KW-0862">Zinc</keyword>
<evidence type="ECO:0000259" key="9">
    <source>
        <dbReference type="Pfam" id="PF00107"/>
    </source>
</evidence>
<organism evidence="11 12">
    <name type="scientific">Fonsecaea monophora</name>
    <dbReference type="NCBI Taxonomy" id="254056"/>
    <lineage>
        <taxon>Eukaryota</taxon>
        <taxon>Fungi</taxon>
        <taxon>Dikarya</taxon>
        <taxon>Ascomycota</taxon>
        <taxon>Pezizomycotina</taxon>
        <taxon>Eurotiomycetes</taxon>
        <taxon>Chaetothyriomycetidae</taxon>
        <taxon>Chaetothyriales</taxon>
        <taxon>Herpotrichiellaceae</taxon>
        <taxon>Fonsecaea</taxon>
    </lineage>
</organism>
<dbReference type="PANTHER" id="PTHR43161:SF4">
    <property type="entry name" value="D-XYLULOSE REDUCTASE"/>
    <property type="match status" value="1"/>
</dbReference>
<feature type="domain" description="Alcohol dehydrogenase-like N-terminal" evidence="10">
    <location>
        <begin position="76"/>
        <end position="188"/>
    </location>
</feature>
<dbReference type="InterPro" id="IPR013154">
    <property type="entry name" value="ADH-like_N"/>
</dbReference>
<keyword evidence="6" id="KW-0560">Oxidoreductase</keyword>
<feature type="domain" description="Alcohol dehydrogenase-like C-terminal" evidence="9">
    <location>
        <begin position="228"/>
        <end position="377"/>
    </location>
</feature>
<dbReference type="InterPro" id="IPR013149">
    <property type="entry name" value="ADH-like_C"/>
</dbReference>
<dbReference type="GO" id="GO:0006062">
    <property type="term" value="P:sorbitol catabolic process"/>
    <property type="evidence" value="ECO:0007669"/>
    <property type="project" value="TreeGrafter"/>
</dbReference>
<sequence length="424" mass="45464">MAPSATLTGSHLANGDIPVVKQAIVSQVEVANGDVDASDLDQPAASTFTRYKNPSLYVTPEHSVYLAESSIPKPSASEVLIHVRATGICGSDLHLWHRGAIGPLIVDHSHILGHEASGVVLEVGSAVTHLKPGDRIAIEPQVPCQTCFLCTSGKYNLCEKVTFSGVCHGGTIRRFLTHEARYCHKMPDSMTFAQGALLEPLSVILHAIRQCKGSIGIGQPALVCGAGPIGLIALAAARASGAWPLVITDVDESRLEFAKQFVPGCQTYHVQTSESPLQASEEIRLLFGCAGGRDVNKGIPDINEYYAPSTVLECTGIESSVVTAAYTCRRAGVVMVVGVGRSVMNNLPFMHLSLAEIQLKFINRYNDTWPAGINALANSQVLNLDSLVTHRFPLEQAVEALELSADRTKRSIKVQIVDDQDIQV</sequence>
<dbReference type="AlphaFoldDB" id="A0A177F412"/>
<dbReference type="Proteomes" id="UP000077002">
    <property type="component" value="Unassembled WGS sequence"/>
</dbReference>
<evidence type="ECO:0000256" key="7">
    <source>
        <dbReference type="ARBA" id="ARBA00023027"/>
    </source>
</evidence>
<dbReference type="Gene3D" id="3.40.50.720">
    <property type="entry name" value="NAD(P)-binding Rossmann-like Domain"/>
    <property type="match status" value="1"/>
</dbReference>
<dbReference type="InterPro" id="IPR045306">
    <property type="entry name" value="SDH-like"/>
</dbReference>
<dbReference type="FunFam" id="3.40.50.720:FF:000068">
    <property type="entry name" value="Sorbitol dehydrogenase"/>
    <property type="match status" value="1"/>
</dbReference>
<accession>A0A177F412</accession>
<evidence type="ECO:0000259" key="10">
    <source>
        <dbReference type="Pfam" id="PF08240"/>
    </source>
</evidence>
<evidence type="ECO:0000256" key="2">
    <source>
        <dbReference type="ARBA" id="ARBA00004921"/>
    </source>
</evidence>
<evidence type="ECO:0000256" key="6">
    <source>
        <dbReference type="ARBA" id="ARBA00023002"/>
    </source>
</evidence>
<dbReference type="GO" id="GO:0008270">
    <property type="term" value="F:zinc ion binding"/>
    <property type="evidence" value="ECO:0007669"/>
    <property type="project" value="InterPro"/>
</dbReference>
<dbReference type="Pfam" id="PF08240">
    <property type="entry name" value="ADH_N"/>
    <property type="match status" value="1"/>
</dbReference>
<dbReference type="GO" id="GO:0003939">
    <property type="term" value="F:L-iditol 2-dehydrogenase (NAD+) activity"/>
    <property type="evidence" value="ECO:0007669"/>
    <property type="project" value="TreeGrafter"/>
</dbReference>
<dbReference type="CDD" id="cd05285">
    <property type="entry name" value="sorbitol_DH"/>
    <property type="match status" value="1"/>
</dbReference>
<name>A0A177F412_9EURO</name>
<dbReference type="RefSeq" id="XP_022510997.1">
    <property type="nucleotide sequence ID" value="XM_022656724.1"/>
</dbReference>
<dbReference type="PROSITE" id="PS00059">
    <property type="entry name" value="ADH_ZINC"/>
    <property type="match status" value="1"/>
</dbReference>
<protein>
    <recommendedName>
        <fullName evidence="13">Enoyl reductase (ER) domain-containing protein</fullName>
    </recommendedName>
</protein>
<comment type="caution">
    <text evidence="11">The sequence shown here is derived from an EMBL/GenBank/DDBJ whole genome shotgun (WGS) entry which is preliminary data.</text>
</comment>
<evidence type="ECO:0000313" key="12">
    <source>
        <dbReference type="Proteomes" id="UP000077002"/>
    </source>
</evidence>
<dbReference type="EMBL" id="LVKK01000048">
    <property type="protein sequence ID" value="OAG39045.1"/>
    <property type="molecule type" value="Genomic_DNA"/>
</dbReference>